<keyword evidence="3" id="KW-1185">Reference proteome</keyword>
<gene>
    <name evidence="2" type="ORF">HAX54_002174</name>
</gene>
<sequence>MPVNRQCKPECLEVALSSVSKSAIHRICSSKCWTIRVDSVITLDTKTDKDALSMKRAKCITSKTPPPPSASSTTSTAQFHPTAVPAPTSMDFLKIAQKAQVH</sequence>
<comment type="caution">
    <text evidence="2">The sequence shown here is derived from an EMBL/GenBank/DDBJ whole genome shotgun (WGS) entry which is preliminary data.</text>
</comment>
<name>A0ABS8T4N4_DATST</name>
<organism evidence="2 3">
    <name type="scientific">Datura stramonium</name>
    <name type="common">Jimsonweed</name>
    <name type="synonym">Common thornapple</name>
    <dbReference type="NCBI Taxonomy" id="4076"/>
    <lineage>
        <taxon>Eukaryota</taxon>
        <taxon>Viridiplantae</taxon>
        <taxon>Streptophyta</taxon>
        <taxon>Embryophyta</taxon>
        <taxon>Tracheophyta</taxon>
        <taxon>Spermatophyta</taxon>
        <taxon>Magnoliopsida</taxon>
        <taxon>eudicotyledons</taxon>
        <taxon>Gunneridae</taxon>
        <taxon>Pentapetalae</taxon>
        <taxon>asterids</taxon>
        <taxon>lamiids</taxon>
        <taxon>Solanales</taxon>
        <taxon>Solanaceae</taxon>
        <taxon>Solanoideae</taxon>
        <taxon>Datureae</taxon>
        <taxon>Datura</taxon>
    </lineage>
</organism>
<protein>
    <submittedName>
        <fullName evidence="2">Uncharacterized protein</fullName>
    </submittedName>
</protein>
<reference evidence="2 3" key="1">
    <citation type="journal article" date="2021" name="BMC Genomics">
        <title>Datura genome reveals duplications of psychoactive alkaloid biosynthetic genes and high mutation rate following tissue culture.</title>
        <authorList>
            <person name="Rajewski A."/>
            <person name="Carter-House D."/>
            <person name="Stajich J."/>
            <person name="Litt A."/>
        </authorList>
    </citation>
    <scope>NUCLEOTIDE SEQUENCE [LARGE SCALE GENOMIC DNA]</scope>
    <source>
        <strain evidence="2">AR-01</strain>
    </source>
</reference>
<evidence type="ECO:0000313" key="3">
    <source>
        <dbReference type="Proteomes" id="UP000823775"/>
    </source>
</evidence>
<dbReference type="Proteomes" id="UP000823775">
    <property type="component" value="Unassembled WGS sequence"/>
</dbReference>
<evidence type="ECO:0000313" key="2">
    <source>
        <dbReference type="EMBL" id="MCD7465949.1"/>
    </source>
</evidence>
<evidence type="ECO:0000256" key="1">
    <source>
        <dbReference type="SAM" id="MobiDB-lite"/>
    </source>
</evidence>
<dbReference type="EMBL" id="JACEIK010001099">
    <property type="protein sequence ID" value="MCD7465949.1"/>
    <property type="molecule type" value="Genomic_DNA"/>
</dbReference>
<proteinExistence type="predicted"/>
<feature type="region of interest" description="Disordered" evidence="1">
    <location>
        <begin position="59"/>
        <end position="85"/>
    </location>
</feature>
<accession>A0ABS8T4N4</accession>